<dbReference type="Gene3D" id="1.10.10.10">
    <property type="entry name" value="Winged helix-like DNA-binding domain superfamily/Winged helix DNA-binding domain"/>
    <property type="match status" value="1"/>
</dbReference>
<name>A0A4V3FI58_9BACT</name>
<dbReference type="Gene3D" id="1.10.1740.10">
    <property type="match status" value="1"/>
</dbReference>
<accession>A0A4V3FI58</accession>
<evidence type="ECO:0000313" key="7">
    <source>
        <dbReference type="Proteomes" id="UP000295662"/>
    </source>
</evidence>
<keyword evidence="4" id="KW-0238">DNA-binding</keyword>
<comment type="caution">
    <text evidence="6">The sequence shown here is derived from an EMBL/GenBank/DDBJ whole genome shotgun (WGS) entry which is preliminary data.</text>
</comment>
<dbReference type="EMBL" id="SOCA01000001">
    <property type="protein sequence ID" value="TDU81163.1"/>
    <property type="molecule type" value="Genomic_DNA"/>
</dbReference>
<evidence type="ECO:0000256" key="1">
    <source>
        <dbReference type="ARBA" id="ARBA00010641"/>
    </source>
</evidence>
<dbReference type="RefSeq" id="WP_133793141.1">
    <property type="nucleotide sequence ID" value="NZ_SOCA01000001.1"/>
</dbReference>
<evidence type="ECO:0000256" key="4">
    <source>
        <dbReference type="ARBA" id="ARBA00023125"/>
    </source>
</evidence>
<evidence type="ECO:0000256" key="2">
    <source>
        <dbReference type="ARBA" id="ARBA00023015"/>
    </source>
</evidence>
<dbReference type="GO" id="GO:0003677">
    <property type="term" value="F:DNA binding"/>
    <property type="evidence" value="ECO:0007669"/>
    <property type="project" value="UniProtKB-KW"/>
</dbReference>
<organism evidence="6 7">
    <name type="scientific">Prosthecobacter fusiformis</name>
    <dbReference type="NCBI Taxonomy" id="48464"/>
    <lineage>
        <taxon>Bacteria</taxon>
        <taxon>Pseudomonadati</taxon>
        <taxon>Verrucomicrobiota</taxon>
        <taxon>Verrucomicrobiia</taxon>
        <taxon>Verrucomicrobiales</taxon>
        <taxon>Verrucomicrobiaceae</taxon>
        <taxon>Prosthecobacter</taxon>
    </lineage>
</organism>
<dbReference type="InterPro" id="IPR036388">
    <property type="entry name" value="WH-like_DNA-bd_sf"/>
</dbReference>
<evidence type="ECO:0000313" key="6">
    <source>
        <dbReference type="EMBL" id="TDU81163.1"/>
    </source>
</evidence>
<keyword evidence="3" id="KW-0731">Sigma factor</keyword>
<dbReference type="PANTHER" id="PTHR43133">
    <property type="entry name" value="RNA POLYMERASE ECF-TYPE SIGMA FACTO"/>
    <property type="match status" value="1"/>
</dbReference>
<keyword evidence="2" id="KW-0805">Transcription regulation</keyword>
<dbReference type="GO" id="GO:0006352">
    <property type="term" value="P:DNA-templated transcription initiation"/>
    <property type="evidence" value="ECO:0007669"/>
    <property type="project" value="InterPro"/>
</dbReference>
<keyword evidence="5" id="KW-0804">Transcription</keyword>
<reference evidence="6 7" key="1">
    <citation type="submission" date="2019-03" db="EMBL/GenBank/DDBJ databases">
        <title>Genomic Encyclopedia of Archaeal and Bacterial Type Strains, Phase II (KMG-II): from individual species to whole genera.</title>
        <authorList>
            <person name="Goeker M."/>
        </authorList>
    </citation>
    <scope>NUCLEOTIDE SEQUENCE [LARGE SCALE GENOMIC DNA]</scope>
    <source>
        <strain evidence="6 7">ATCC 25309</strain>
    </source>
</reference>
<dbReference type="InterPro" id="IPR013325">
    <property type="entry name" value="RNA_pol_sigma_r2"/>
</dbReference>
<dbReference type="Proteomes" id="UP000295662">
    <property type="component" value="Unassembled WGS sequence"/>
</dbReference>
<dbReference type="OrthoDB" id="128557at2"/>
<dbReference type="SUPFAM" id="SSF88659">
    <property type="entry name" value="Sigma3 and sigma4 domains of RNA polymerase sigma factors"/>
    <property type="match status" value="1"/>
</dbReference>
<protein>
    <submittedName>
        <fullName evidence="6">RNA polymerase sigma-70 factor, ECF subfamily</fullName>
    </submittedName>
</protein>
<evidence type="ECO:0000256" key="3">
    <source>
        <dbReference type="ARBA" id="ARBA00023082"/>
    </source>
</evidence>
<dbReference type="InterPro" id="IPR013324">
    <property type="entry name" value="RNA_pol_sigma_r3/r4-like"/>
</dbReference>
<proteinExistence type="inferred from homology"/>
<dbReference type="InterPro" id="IPR039425">
    <property type="entry name" value="RNA_pol_sigma-70-like"/>
</dbReference>
<dbReference type="SUPFAM" id="SSF88946">
    <property type="entry name" value="Sigma2 domain of RNA polymerase sigma factors"/>
    <property type="match status" value="1"/>
</dbReference>
<dbReference type="PANTHER" id="PTHR43133:SF8">
    <property type="entry name" value="RNA POLYMERASE SIGMA FACTOR HI_1459-RELATED"/>
    <property type="match status" value="1"/>
</dbReference>
<sequence>MSLRPASTVRASFPVTAWTQVVAAREGDELASKAALEELCKGYWPAIYTYLRALGCDREEALDETQEFMTHFIQGGGLHNVSPERGRLRSYLRQSLRNHLTTVRRDAARQKRGGGKKFVSMDDVEVFDVPSQPDAADEWFDRRWAWAVVRHAMDRLEERYHRRNRTAVFAALKEGLICPEMLKPYAEIGEALRMTENQVKLEVHRARRRFAEELRTEVAITLSPDSDTDEELRYLMSVLSFE</sequence>
<comment type="similarity">
    <text evidence="1">Belongs to the sigma-70 factor family. ECF subfamily.</text>
</comment>
<gene>
    <name evidence="6" type="ORF">EI77_00465</name>
</gene>
<dbReference type="AlphaFoldDB" id="A0A4V3FI58"/>
<keyword evidence="7" id="KW-1185">Reference proteome</keyword>
<dbReference type="GO" id="GO:0016987">
    <property type="term" value="F:sigma factor activity"/>
    <property type="evidence" value="ECO:0007669"/>
    <property type="project" value="UniProtKB-KW"/>
</dbReference>
<dbReference type="NCBIfam" id="TIGR02937">
    <property type="entry name" value="sigma70-ECF"/>
    <property type="match status" value="1"/>
</dbReference>
<dbReference type="InterPro" id="IPR014284">
    <property type="entry name" value="RNA_pol_sigma-70_dom"/>
</dbReference>
<evidence type="ECO:0000256" key="5">
    <source>
        <dbReference type="ARBA" id="ARBA00023163"/>
    </source>
</evidence>